<evidence type="ECO:0000313" key="2">
    <source>
        <dbReference type="Proteomes" id="UP000499080"/>
    </source>
</evidence>
<dbReference type="EMBL" id="BGPR01019095">
    <property type="protein sequence ID" value="GBN80937.1"/>
    <property type="molecule type" value="Genomic_DNA"/>
</dbReference>
<comment type="caution">
    <text evidence="1">The sequence shown here is derived from an EMBL/GenBank/DDBJ whole genome shotgun (WGS) entry which is preliminary data.</text>
</comment>
<organism evidence="1 2">
    <name type="scientific">Araneus ventricosus</name>
    <name type="common">Orbweaver spider</name>
    <name type="synonym">Epeira ventricosa</name>
    <dbReference type="NCBI Taxonomy" id="182803"/>
    <lineage>
        <taxon>Eukaryota</taxon>
        <taxon>Metazoa</taxon>
        <taxon>Ecdysozoa</taxon>
        <taxon>Arthropoda</taxon>
        <taxon>Chelicerata</taxon>
        <taxon>Arachnida</taxon>
        <taxon>Araneae</taxon>
        <taxon>Araneomorphae</taxon>
        <taxon>Entelegynae</taxon>
        <taxon>Araneoidea</taxon>
        <taxon>Araneidae</taxon>
        <taxon>Araneus</taxon>
    </lineage>
</organism>
<name>A0A4Y2RYW0_ARAVE</name>
<protein>
    <submittedName>
        <fullName evidence="1">Uncharacterized protein</fullName>
    </submittedName>
</protein>
<accession>A0A4Y2RYW0</accession>
<evidence type="ECO:0000313" key="1">
    <source>
        <dbReference type="EMBL" id="GBN80937.1"/>
    </source>
</evidence>
<reference evidence="1 2" key="1">
    <citation type="journal article" date="2019" name="Sci. Rep.">
        <title>Orb-weaving spider Araneus ventricosus genome elucidates the spidroin gene catalogue.</title>
        <authorList>
            <person name="Kono N."/>
            <person name="Nakamura H."/>
            <person name="Ohtoshi R."/>
            <person name="Moran D.A.P."/>
            <person name="Shinohara A."/>
            <person name="Yoshida Y."/>
            <person name="Fujiwara M."/>
            <person name="Mori M."/>
            <person name="Tomita M."/>
            <person name="Arakawa K."/>
        </authorList>
    </citation>
    <scope>NUCLEOTIDE SEQUENCE [LARGE SCALE GENOMIC DNA]</scope>
</reference>
<dbReference type="Proteomes" id="UP000499080">
    <property type="component" value="Unassembled WGS sequence"/>
</dbReference>
<proteinExistence type="predicted"/>
<keyword evidence="2" id="KW-1185">Reference proteome</keyword>
<sequence length="101" mass="11818">MPNENEKTKIKRNERAGEMEVIQQVNERTFYWDIFVNDCGVSADIFQARQFAHLSLGPRTQFWWLAARVGSVMKGLVQNSAIRLSDWEFYSGRNGMQMTRK</sequence>
<dbReference type="AlphaFoldDB" id="A0A4Y2RYW0"/>
<gene>
    <name evidence="1" type="ORF">AVEN_72811_1</name>
</gene>